<sequence length="464" mass="49133">MESGAKVVFSGENTATSNTFIQVARQANSTGQIDISGEFQTAYAGDFTIGQGTLSNAVVNVNSGGKLSIDNISNLYLASGSNSNAELNVYGDMTVSNGTIYLGRGTTSNALLNIDGGTFLSNKTSGDLNFFVGDTGHADCVATVRVQNNGVLQQQSGTKNIQFNIGRHGIGNLEILSGGAVYMGGNFTMGDRSDSVANLIMDNGKIGGATGGTSYSGDIYMATASGAKATANISNASEVRIRAFYMSQGGNNASSSLVLKDQGTLFQVSLVNDANYLCKIGVNGNTTNSALIEIHTGAQFRNNQNTVNLYESGQIKFVLDSDNAGYAEENSIAMFRSPVLNVVKSDTDTSSPFVIDGSKLKANDNYTEGQEVAFILMSVQTLLFNDVEVDFLDLSDEIKESLFLISHNENLDSWQNFGYDNLSHDGENFILTLTYVPEPSACAAAFGILAFALALFRGRKNGGK</sequence>
<keyword evidence="3" id="KW-1185">Reference proteome</keyword>
<evidence type="ECO:0008006" key="4">
    <source>
        <dbReference type="Google" id="ProtNLM"/>
    </source>
</evidence>
<dbReference type="Proteomes" id="UP001275932">
    <property type="component" value="Unassembled WGS sequence"/>
</dbReference>
<comment type="caution">
    <text evidence="2">The sequence shown here is derived from an EMBL/GenBank/DDBJ whole genome shotgun (WGS) entry which is preliminary data.</text>
</comment>
<feature type="transmembrane region" description="Helical" evidence="1">
    <location>
        <begin position="435"/>
        <end position="456"/>
    </location>
</feature>
<evidence type="ECO:0000313" key="2">
    <source>
        <dbReference type="EMBL" id="MDX8414728.1"/>
    </source>
</evidence>
<keyword evidence="1" id="KW-0812">Transmembrane</keyword>
<keyword evidence="1" id="KW-0472">Membrane</keyword>
<accession>A0ABU4WEQ4</accession>
<reference evidence="2 3" key="1">
    <citation type="submission" date="2022-03" db="EMBL/GenBank/DDBJ databases">
        <title>Novel taxa within the pig intestine.</title>
        <authorList>
            <person name="Wylensek D."/>
            <person name="Bishof K."/>
            <person name="Afrizal A."/>
            <person name="Clavel T."/>
        </authorList>
    </citation>
    <scope>NUCLEOTIDE SEQUENCE [LARGE SCALE GENOMIC DNA]</scope>
    <source>
        <strain evidence="2 3">CLA-KB-P66</strain>
    </source>
</reference>
<dbReference type="EMBL" id="JALBUT010000001">
    <property type="protein sequence ID" value="MDX8414728.1"/>
    <property type="molecule type" value="Genomic_DNA"/>
</dbReference>
<gene>
    <name evidence="2" type="ORF">MOX91_00820</name>
</gene>
<organism evidence="2 3">
    <name type="scientific">Intestinicryptomonas porci</name>
    <dbReference type="NCBI Taxonomy" id="2926320"/>
    <lineage>
        <taxon>Bacteria</taxon>
        <taxon>Pseudomonadati</taxon>
        <taxon>Verrucomicrobiota</taxon>
        <taxon>Opitutia</taxon>
        <taxon>Opitutales</taxon>
        <taxon>Intestinicryptomonaceae</taxon>
        <taxon>Intestinicryptomonas</taxon>
    </lineage>
</organism>
<keyword evidence="1" id="KW-1133">Transmembrane helix</keyword>
<proteinExistence type="predicted"/>
<evidence type="ECO:0000256" key="1">
    <source>
        <dbReference type="SAM" id="Phobius"/>
    </source>
</evidence>
<protein>
    <recommendedName>
        <fullName evidence="4">PEP-CTERM sorting domain-containing protein</fullName>
    </recommendedName>
</protein>
<evidence type="ECO:0000313" key="3">
    <source>
        <dbReference type="Proteomes" id="UP001275932"/>
    </source>
</evidence>
<dbReference type="RefSeq" id="WP_370396178.1">
    <property type="nucleotide sequence ID" value="NZ_JALBUT010000001.1"/>
</dbReference>
<name>A0ABU4WEQ4_9BACT</name>